<dbReference type="SUPFAM" id="SSF51735">
    <property type="entry name" value="NAD(P)-binding Rossmann-fold domains"/>
    <property type="match status" value="1"/>
</dbReference>
<comment type="domain">
    <text evidence="9">Possesses an unusual extended V-shaped dimeric structure with each monomer consisting of three distinct domains arranged along a curved 'spinal' alpha-helix. The N-terminal catalytic domain specifically recognizes the glutamate moiety of the substrate. The second domain is the NADPH-binding domain, and the third C-terminal domain is responsible for dimerization.</text>
</comment>
<evidence type="ECO:0000313" key="20">
    <source>
        <dbReference type="Proteomes" id="UP000199488"/>
    </source>
</evidence>
<comment type="pathway">
    <text evidence="1 9 14">Porphyrin-containing compound metabolism; protoporphyrin-IX biosynthesis; 5-aminolevulinate from L-glutamyl-tRNA(Glu): step 1/2.</text>
</comment>
<dbReference type="InterPro" id="IPR036343">
    <property type="entry name" value="GluRdtase_N_sf"/>
</dbReference>
<feature type="active site" description="Nucleophile" evidence="9 10">
    <location>
        <position position="50"/>
    </location>
</feature>
<name>A0A1H2VII2_9BACI</name>
<dbReference type="GO" id="GO:0019353">
    <property type="term" value="P:protoporphyrinogen IX biosynthetic process from glutamate"/>
    <property type="evidence" value="ECO:0007669"/>
    <property type="project" value="TreeGrafter"/>
</dbReference>
<dbReference type="InterPro" id="IPR015895">
    <property type="entry name" value="4pyrrol_synth_GluRdtase_N"/>
</dbReference>
<organism evidence="19 20">
    <name type="scientific">Marinococcus luteus</name>
    <dbReference type="NCBI Taxonomy" id="1122204"/>
    <lineage>
        <taxon>Bacteria</taxon>
        <taxon>Bacillati</taxon>
        <taxon>Bacillota</taxon>
        <taxon>Bacilli</taxon>
        <taxon>Bacillales</taxon>
        <taxon>Bacillaceae</taxon>
        <taxon>Marinococcus</taxon>
    </lineage>
</organism>
<dbReference type="SUPFAM" id="SSF69742">
    <property type="entry name" value="Glutamyl tRNA-reductase catalytic, N-terminal domain"/>
    <property type="match status" value="1"/>
</dbReference>
<dbReference type="UniPathway" id="UPA00251">
    <property type="reaction ID" value="UER00316"/>
</dbReference>
<dbReference type="FunFam" id="3.30.460.30:FF:000001">
    <property type="entry name" value="Glutamyl-tRNA reductase"/>
    <property type="match status" value="1"/>
</dbReference>
<dbReference type="Gene3D" id="3.30.460.30">
    <property type="entry name" value="Glutamyl-tRNA reductase, N-terminal domain"/>
    <property type="match status" value="1"/>
</dbReference>
<proteinExistence type="inferred from homology"/>
<dbReference type="InterPro" id="IPR000343">
    <property type="entry name" value="4pyrrol_synth_GluRdtase"/>
</dbReference>
<evidence type="ECO:0000259" key="16">
    <source>
        <dbReference type="Pfam" id="PF00745"/>
    </source>
</evidence>
<evidence type="ECO:0000256" key="13">
    <source>
        <dbReference type="PIRSR" id="PIRSR000445-4"/>
    </source>
</evidence>
<evidence type="ECO:0000256" key="7">
    <source>
        <dbReference type="ARBA" id="ARBA00047464"/>
    </source>
</evidence>
<dbReference type="Pfam" id="PF05201">
    <property type="entry name" value="GlutR_N"/>
    <property type="match status" value="1"/>
</dbReference>
<dbReference type="AlphaFoldDB" id="A0A1H2VII2"/>
<comment type="function">
    <text evidence="9">Catalyzes the NADPH-dependent reduction of glutamyl-tRNA(Glu) to glutamate 1-semialdehyde (GSA).</text>
</comment>
<comment type="subunit">
    <text evidence="9">Homodimer.</text>
</comment>
<sequence>MHIIVAGLDYKTTPVETRERLAFQEDTLPQALQELRDMKSILECVIVSTCNRTEVYAVVDQLHTGRHFVKKFLGRWFEMPQEDFGPFLNIRENDAAVQHLFQVASGLDSMVIGETQILGQVKNALATAHENETTGTIFNELFKRAVTYSKRAHHETEINDNPVSVSYAAVELGKKVVGSFKNKRVLVLGAGKMSELTAKHLHSGGAAEVTVFNRTYEKAEQIATQFNGKAKPMEELTDALAQADVLISSTGSDAYVLSKEQVASANKKRKGKPLFMVDIAVPRDLDPALNQLDNVFLYDIDDLQDIVNSNMEERKKAAALMDRMIHAEVSDFKDWVHTLGVVPVISALRTKALAIQADTMDSVERKLPELTEREKKVLRKHTKSIINQMIKDPITKAKEMADNNDAEEMLQLFTEIFALEEEVEEARAAEERQIRKEEAEEEWNASRESRGFRLPYAYATDVAVRS</sequence>
<protein>
    <recommendedName>
        <fullName evidence="8 9">Glutamyl-tRNA reductase</fullName>
        <shortName evidence="9">GluTR</shortName>
        <ecNumber evidence="3 9">1.2.1.70</ecNumber>
    </recommendedName>
</protein>
<feature type="domain" description="Tetrapyrrole biosynthesis glutamyl-tRNA reductase dimerisation" evidence="16">
    <location>
        <begin position="323"/>
        <end position="419"/>
    </location>
</feature>
<keyword evidence="4 9" id="KW-0521">NADP</keyword>
<dbReference type="GO" id="GO:0050661">
    <property type="term" value="F:NADP binding"/>
    <property type="evidence" value="ECO:0007669"/>
    <property type="project" value="InterPro"/>
</dbReference>
<dbReference type="NCBIfam" id="NF000744">
    <property type="entry name" value="PRK00045.1-3"/>
    <property type="match status" value="1"/>
</dbReference>
<evidence type="ECO:0000256" key="2">
    <source>
        <dbReference type="ARBA" id="ARBA00005916"/>
    </source>
</evidence>
<evidence type="ECO:0000256" key="3">
    <source>
        <dbReference type="ARBA" id="ARBA00012970"/>
    </source>
</evidence>
<feature type="binding site" evidence="9 11">
    <location>
        <position position="120"/>
    </location>
    <ligand>
        <name>substrate</name>
    </ligand>
</feature>
<dbReference type="Proteomes" id="UP000199488">
    <property type="component" value="Unassembled WGS sequence"/>
</dbReference>
<dbReference type="PROSITE" id="PS00747">
    <property type="entry name" value="GLUTR"/>
    <property type="match status" value="1"/>
</dbReference>
<evidence type="ECO:0000256" key="15">
    <source>
        <dbReference type="SAM" id="MobiDB-lite"/>
    </source>
</evidence>
<evidence type="ECO:0000259" key="17">
    <source>
        <dbReference type="Pfam" id="PF01488"/>
    </source>
</evidence>
<dbReference type="NCBIfam" id="TIGR01035">
    <property type="entry name" value="hemA"/>
    <property type="match status" value="1"/>
</dbReference>
<dbReference type="Pfam" id="PF00745">
    <property type="entry name" value="GlutR_dimer"/>
    <property type="match status" value="1"/>
</dbReference>
<dbReference type="OrthoDB" id="110209at2"/>
<evidence type="ECO:0000256" key="1">
    <source>
        <dbReference type="ARBA" id="ARBA00005059"/>
    </source>
</evidence>
<gene>
    <name evidence="9" type="primary">hemA</name>
    <name evidence="19" type="ORF">SAMN05421781_2105</name>
</gene>
<keyword evidence="20" id="KW-1185">Reference proteome</keyword>
<dbReference type="PIRSF" id="PIRSF000445">
    <property type="entry name" value="4pyrrol_synth_GluRdtase"/>
    <property type="match status" value="1"/>
</dbReference>
<feature type="domain" description="Glutamyl-tRNA reductase N-terminal" evidence="18">
    <location>
        <begin position="7"/>
        <end position="156"/>
    </location>
</feature>
<dbReference type="CDD" id="cd05213">
    <property type="entry name" value="NAD_bind_Glutamyl_tRNA_reduct"/>
    <property type="match status" value="1"/>
</dbReference>
<evidence type="ECO:0000313" key="19">
    <source>
        <dbReference type="EMBL" id="SDW68117.1"/>
    </source>
</evidence>
<dbReference type="SUPFAM" id="SSF69075">
    <property type="entry name" value="Glutamyl tRNA-reductase dimerization domain"/>
    <property type="match status" value="1"/>
</dbReference>
<dbReference type="GO" id="GO:0008883">
    <property type="term" value="F:glutamyl-tRNA reductase activity"/>
    <property type="evidence" value="ECO:0007669"/>
    <property type="project" value="UniProtKB-UniRule"/>
</dbReference>
<dbReference type="Pfam" id="PF01488">
    <property type="entry name" value="Shikimate_DH"/>
    <property type="match status" value="1"/>
</dbReference>
<evidence type="ECO:0000256" key="8">
    <source>
        <dbReference type="ARBA" id="ARBA00068659"/>
    </source>
</evidence>
<dbReference type="Gene3D" id="3.40.50.720">
    <property type="entry name" value="NAD(P)-binding Rossmann-like Domain"/>
    <property type="match status" value="1"/>
</dbReference>
<evidence type="ECO:0000256" key="5">
    <source>
        <dbReference type="ARBA" id="ARBA00023002"/>
    </source>
</evidence>
<dbReference type="HAMAP" id="MF_00087">
    <property type="entry name" value="Glu_tRNA_reductase"/>
    <property type="match status" value="1"/>
</dbReference>
<dbReference type="PANTHER" id="PTHR43013:SF1">
    <property type="entry name" value="GLUTAMYL-TRNA REDUCTASE"/>
    <property type="match status" value="1"/>
</dbReference>
<evidence type="ECO:0000256" key="4">
    <source>
        <dbReference type="ARBA" id="ARBA00022857"/>
    </source>
</evidence>
<dbReference type="InterPro" id="IPR006151">
    <property type="entry name" value="Shikm_DH/Glu-tRNA_Rdtase"/>
</dbReference>
<evidence type="ECO:0000256" key="11">
    <source>
        <dbReference type="PIRSR" id="PIRSR000445-2"/>
    </source>
</evidence>
<feature type="region of interest" description="Disordered" evidence="15">
    <location>
        <begin position="429"/>
        <end position="448"/>
    </location>
</feature>
<comment type="similarity">
    <text evidence="2 9 14">Belongs to the glutamyl-tRNA reductase family.</text>
</comment>
<feature type="binding site" evidence="9 11">
    <location>
        <position position="109"/>
    </location>
    <ligand>
        <name>substrate</name>
    </ligand>
</feature>
<feature type="site" description="Important for activity" evidence="9 13">
    <location>
        <position position="99"/>
    </location>
</feature>
<accession>A0A1H2VII2</accession>
<evidence type="ECO:0000256" key="10">
    <source>
        <dbReference type="PIRSR" id="PIRSR000445-1"/>
    </source>
</evidence>
<feature type="binding site" evidence="9 11">
    <location>
        <begin position="49"/>
        <end position="52"/>
    </location>
    <ligand>
        <name>substrate</name>
    </ligand>
</feature>
<dbReference type="EC" id="1.2.1.70" evidence="3 9"/>
<keyword evidence="5 9" id="KW-0560">Oxidoreductase</keyword>
<comment type="catalytic activity">
    <reaction evidence="7 9 14">
        <text>(S)-4-amino-5-oxopentanoate + tRNA(Glu) + NADP(+) = L-glutamyl-tRNA(Glu) + NADPH + H(+)</text>
        <dbReference type="Rhea" id="RHEA:12344"/>
        <dbReference type="Rhea" id="RHEA-COMP:9663"/>
        <dbReference type="Rhea" id="RHEA-COMP:9680"/>
        <dbReference type="ChEBI" id="CHEBI:15378"/>
        <dbReference type="ChEBI" id="CHEBI:57501"/>
        <dbReference type="ChEBI" id="CHEBI:57783"/>
        <dbReference type="ChEBI" id="CHEBI:58349"/>
        <dbReference type="ChEBI" id="CHEBI:78442"/>
        <dbReference type="ChEBI" id="CHEBI:78520"/>
        <dbReference type="EC" id="1.2.1.70"/>
    </reaction>
</comment>
<comment type="miscellaneous">
    <text evidence="9">During catalysis, the active site Cys acts as a nucleophile attacking the alpha-carbonyl group of tRNA-bound glutamate with the formation of a thioester intermediate between enzyme and glutamate, and the concomitant release of tRNA(Glu). The thioester intermediate is finally reduced by direct hydride transfer from NADPH, to form the product GSA.</text>
</comment>
<evidence type="ECO:0000256" key="6">
    <source>
        <dbReference type="ARBA" id="ARBA00023244"/>
    </source>
</evidence>
<evidence type="ECO:0000259" key="18">
    <source>
        <dbReference type="Pfam" id="PF05201"/>
    </source>
</evidence>
<feature type="binding site" evidence="9 11">
    <location>
        <begin position="114"/>
        <end position="116"/>
    </location>
    <ligand>
        <name>substrate</name>
    </ligand>
</feature>
<feature type="domain" description="Quinate/shikimate 5-dehydrogenase/glutamyl-tRNA reductase" evidence="17">
    <location>
        <begin position="171"/>
        <end position="306"/>
    </location>
</feature>
<dbReference type="EMBL" id="FNNC01000004">
    <property type="protein sequence ID" value="SDW68117.1"/>
    <property type="molecule type" value="Genomic_DNA"/>
</dbReference>
<dbReference type="RefSeq" id="WP_091614712.1">
    <property type="nucleotide sequence ID" value="NZ_FNNC01000004.1"/>
</dbReference>
<dbReference type="PANTHER" id="PTHR43013">
    <property type="entry name" value="GLUTAMYL-TRNA REDUCTASE"/>
    <property type="match status" value="1"/>
</dbReference>
<reference evidence="19 20" key="1">
    <citation type="submission" date="2016-10" db="EMBL/GenBank/DDBJ databases">
        <authorList>
            <person name="de Groot N.N."/>
        </authorList>
    </citation>
    <scope>NUCLEOTIDE SEQUENCE [LARGE SCALE GENOMIC DNA]</scope>
    <source>
        <strain evidence="19 20">DSM 23126</strain>
    </source>
</reference>
<dbReference type="InterPro" id="IPR036291">
    <property type="entry name" value="NAD(P)-bd_dom_sf"/>
</dbReference>
<keyword evidence="6 9" id="KW-0627">Porphyrin biosynthesis</keyword>
<dbReference type="InterPro" id="IPR015896">
    <property type="entry name" value="4pyrrol_synth_GluRdtase_dimer"/>
</dbReference>
<evidence type="ECO:0000256" key="9">
    <source>
        <dbReference type="HAMAP-Rule" id="MF_00087"/>
    </source>
</evidence>
<dbReference type="STRING" id="1122204.SAMN05421781_2105"/>
<feature type="binding site" evidence="9 12">
    <location>
        <begin position="189"/>
        <end position="194"/>
    </location>
    <ligand>
        <name>NADP(+)</name>
        <dbReference type="ChEBI" id="CHEBI:58349"/>
    </ligand>
</feature>
<dbReference type="InterPro" id="IPR036453">
    <property type="entry name" value="GluRdtase_dimer_dom_sf"/>
</dbReference>
<evidence type="ECO:0000256" key="14">
    <source>
        <dbReference type="RuleBase" id="RU000584"/>
    </source>
</evidence>
<dbReference type="InterPro" id="IPR018214">
    <property type="entry name" value="GluRdtase_CS"/>
</dbReference>
<evidence type="ECO:0000256" key="12">
    <source>
        <dbReference type="PIRSR" id="PIRSR000445-3"/>
    </source>
</evidence>
<dbReference type="FunFam" id="3.40.50.720:FF:000031">
    <property type="entry name" value="Glutamyl-tRNA reductase"/>
    <property type="match status" value="1"/>
</dbReference>